<keyword evidence="2" id="KW-1185">Reference proteome</keyword>
<gene>
    <name evidence="1" type="ORF">RND71_028609</name>
</gene>
<accession>A0AAE1RLA2</accession>
<proteinExistence type="predicted"/>
<evidence type="ECO:0000313" key="1">
    <source>
        <dbReference type="EMBL" id="KAK4353091.1"/>
    </source>
</evidence>
<dbReference type="AlphaFoldDB" id="A0AAE1RLA2"/>
<evidence type="ECO:0000313" key="2">
    <source>
        <dbReference type="Proteomes" id="UP001291623"/>
    </source>
</evidence>
<comment type="caution">
    <text evidence="1">The sequence shown here is derived from an EMBL/GenBank/DDBJ whole genome shotgun (WGS) entry which is preliminary data.</text>
</comment>
<sequence length="98" mass="10658">MNVTKENEQEVDQVGVRNRTPGIKITHENAHEWHCQWNSCAICARLASMAWSKNLDPSGRAALGVHADAYKEASEGKENASAKEASQKLAIEKAAVAV</sequence>
<protein>
    <submittedName>
        <fullName evidence="1">Uncharacterized protein</fullName>
    </submittedName>
</protein>
<reference evidence="1" key="1">
    <citation type="submission" date="2023-12" db="EMBL/GenBank/DDBJ databases">
        <title>Genome assembly of Anisodus tanguticus.</title>
        <authorList>
            <person name="Wang Y.-J."/>
        </authorList>
    </citation>
    <scope>NUCLEOTIDE SEQUENCE</scope>
    <source>
        <strain evidence="1">KB-2021</strain>
        <tissue evidence="1">Leaf</tissue>
    </source>
</reference>
<organism evidence="1 2">
    <name type="scientific">Anisodus tanguticus</name>
    <dbReference type="NCBI Taxonomy" id="243964"/>
    <lineage>
        <taxon>Eukaryota</taxon>
        <taxon>Viridiplantae</taxon>
        <taxon>Streptophyta</taxon>
        <taxon>Embryophyta</taxon>
        <taxon>Tracheophyta</taxon>
        <taxon>Spermatophyta</taxon>
        <taxon>Magnoliopsida</taxon>
        <taxon>eudicotyledons</taxon>
        <taxon>Gunneridae</taxon>
        <taxon>Pentapetalae</taxon>
        <taxon>asterids</taxon>
        <taxon>lamiids</taxon>
        <taxon>Solanales</taxon>
        <taxon>Solanaceae</taxon>
        <taxon>Solanoideae</taxon>
        <taxon>Hyoscyameae</taxon>
        <taxon>Anisodus</taxon>
    </lineage>
</organism>
<name>A0AAE1RLA2_9SOLA</name>
<dbReference type="Proteomes" id="UP001291623">
    <property type="component" value="Unassembled WGS sequence"/>
</dbReference>
<dbReference type="EMBL" id="JAVYJV010000015">
    <property type="protein sequence ID" value="KAK4353091.1"/>
    <property type="molecule type" value="Genomic_DNA"/>
</dbReference>